<dbReference type="EMBL" id="NXGX01000002">
    <property type="protein sequence ID" value="PKR59736.1"/>
    <property type="molecule type" value="Genomic_DNA"/>
</dbReference>
<gene>
    <name evidence="2" type="ORF">COO92_06880</name>
</gene>
<name>A0A2N3LAG5_9PROT</name>
<accession>A0A2N3LAG5</accession>
<feature type="transmembrane region" description="Helical" evidence="1">
    <location>
        <begin position="49"/>
        <end position="69"/>
    </location>
</feature>
<dbReference type="AlphaFoldDB" id="A0A2N3LAG5"/>
<protein>
    <submittedName>
        <fullName evidence="2">Uncharacterized protein</fullName>
    </submittedName>
</protein>
<evidence type="ECO:0000313" key="2">
    <source>
        <dbReference type="EMBL" id="PKR59736.1"/>
    </source>
</evidence>
<feature type="transmembrane region" description="Helical" evidence="1">
    <location>
        <begin position="90"/>
        <end position="113"/>
    </location>
</feature>
<feature type="transmembrane region" description="Helical" evidence="1">
    <location>
        <begin position="119"/>
        <end position="140"/>
    </location>
</feature>
<keyword evidence="1" id="KW-0472">Membrane</keyword>
<evidence type="ECO:0000313" key="3">
    <source>
        <dbReference type="Proteomes" id="UP000233332"/>
    </source>
</evidence>
<keyword evidence="3" id="KW-1185">Reference proteome</keyword>
<proteinExistence type="predicted"/>
<keyword evidence="1" id="KW-1133">Transmembrane helix</keyword>
<reference evidence="2 3" key="1">
    <citation type="submission" date="2017-09" db="EMBL/GenBank/DDBJ databases">
        <title>Biodiversity and function of Thalassospira species in the particle-attached aromatic-hydrocarbon-degrading consortia from the surface seawater of the China South Sea.</title>
        <authorList>
            <person name="Dong C."/>
            <person name="Lai Q."/>
            <person name="Shao Z."/>
        </authorList>
    </citation>
    <scope>NUCLEOTIDE SEQUENCE [LARGE SCALE GENOMIC DNA]</scope>
    <source>
        <strain evidence="2 3">139Z-12</strain>
    </source>
</reference>
<dbReference type="Proteomes" id="UP000233332">
    <property type="component" value="Unassembled WGS sequence"/>
</dbReference>
<comment type="caution">
    <text evidence="2">The sequence shown here is derived from an EMBL/GenBank/DDBJ whole genome shotgun (WGS) entry which is preliminary data.</text>
</comment>
<evidence type="ECO:0000256" key="1">
    <source>
        <dbReference type="SAM" id="Phobius"/>
    </source>
</evidence>
<feature type="transmembrane region" description="Helical" evidence="1">
    <location>
        <begin position="21"/>
        <end position="43"/>
    </location>
</feature>
<sequence length="162" mass="19185">MKYATVKGYVRRWRFSSRTKLICCLFVFVYLISPVFAGFLIHANVLEHNVVYDLIFASVFVIFTSMSPRRRLMLRIIAMRPRMRSWQRRSCPWCHFIFLHFGFGLLLLVYKVIAQNGKYWLLPFVALLLAAIVGLMLVFWRPLILRALFGFDRRTKVFGVLK</sequence>
<organism evidence="2 3">
    <name type="scientific">Thalassospira lohafexi</name>
    <dbReference type="NCBI Taxonomy" id="744227"/>
    <lineage>
        <taxon>Bacteria</taxon>
        <taxon>Pseudomonadati</taxon>
        <taxon>Pseudomonadota</taxon>
        <taxon>Alphaproteobacteria</taxon>
        <taxon>Rhodospirillales</taxon>
        <taxon>Thalassospiraceae</taxon>
        <taxon>Thalassospira</taxon>
    </lineage>
</organism>
<keyword evidence="1" id="KW-0812">Transmembrane</keyword>